<dbReference type="KEGG" id="rbg:BG454_09905"/>
<evidence type="ECO:0008006" key="3">
    <source>
        <dbReference type="Google" id="ProtNLM"/>
    </source>
</evidence>
<dbReference type="InterPro" id="IPR027417">
    <property type="entry name" value="P-loop_NTPase"/>
</dbReference>
<dbReference type="EMBL" id="CP024899">
    <property type="protein sequence ID" value="ATX66094.1"/>
    <property type="molecule type" value="Genomic_DNA"/>
</dbReference>
<keyword evidence="2" id="KW-1185">Reference proteome</keyword>
<dbReference type="SUPFAM" id="SSF52540">
    <property type="entry name" value="P-loop containing nucleoside triphosphate hydrolases"/>
    <property type="match status" value="1"/>
</dbReference>
<name>A0A2K8K9G7_9RHOB</name>
<evidence type="ECO:0000313" key="1">
    <source>
        <dbReference type="EMBL" id="ATX66094.1"/>
    </source>
</evidence>
<proteinExistence type="predicted"/>
<sequence length="293" mass="32248">MLHVGAHKTASTHLQKTLFLNRDILADQGCVYLGPDRLRRDLKIPGLHRRPKAIATRIKPLLEVVQAEQAAGRRLLLSDENIMGGGPKPPALAQGEILYPKLQSQITVLLDALELRDVTVCLALRNPLDLLVSAWGHQFRRGDLQGFDHFCADVAPLALRWSEVVLRVLSCGGVKNVLVWRHEDYARLLNPLLIALSGCRPDTALRHPERDGGSAFLIGPSARALQLVPELIADTSGLDAKVALRRAMRRFPKSHDHPAPQPFRADQVAQAKAQYLADWDKLAGMTGVACLTP</sequence>
<evidence type="ECO:0000313" key="2">
    <source>
        <dbReference type="Proteomes" id="UP000228948"/>
    </source>
</evidence>
<reference evidence="1 2" key="1">
    <citation type="submission" date="2017-11" db="EMBL/GenBank/DDBJ databases">
        <title>Revised Sequence and Annotation of the Rhodobaca barguzinensis strain alga05 Genome.</title>
        <authorList>
            <person name="Kopejtka K."/>
            <person name="Tomasch J.M."/>
            <person name="Bunk B."/>
            <person name="Koblizek M."/>
        </authorList>
    </citation>
    <scope>NUCLEOTIDE SEQUENCE [LARGE SCALE GENOMIC DNA]</scope>
    <source>
        <strain evidence="2">alga05</strain>
    </source>
</reference>
<protein>
    <recommendedName>
        <fullName evidence="3">Sulfotransferase family protein</fullName>
    </recommendedName>
</protein>
<dbReference type="Proteomes" id="UP000228948">
    <property type="component" value="Chromosome"/>
</dbReference>
<dbReference type="AlphaFoldDB" id="A0A2K8K9G7"/>
<dbReference type="OrthoDB" id="8481769at2"/>
<organism evidence="1 2">
    <name type="scientific">Roseinatronobacter bogoriensis subsp. barguzinensis</name>
    <dbReference type="NCBI Taxonomy" id="441209"/>
    <lineage>
        <taxon>Bacteria</taxon>
        <taxon>Pseudomonadati</taxon>
        <taxon>Pseudomonadota</taxon>
        <taxon>Alphaproteobacteria</taxon>
        <taxon>Rhodobacterales</taxon>
        <taxon>Paracoccaceae</taxon>
        <taxon>Roseinatronobacter</taxon>
    </lineage>
</organism>
<dbReference type="Gene3D" id="3.40.50.300">
    <property type="entry name" value="P-loop containing nucleotide triphosphate hydrolases"/>
    <property type="match status" value="1"/>
</dbReference>
<dbReference type="STRING" id="441209.GCA_001870665_01760"/>
<accession>A0A2K8K9G7</accession>
<gene>
    <name evidence="1" type="ORF">BG454_09905</name>
</gene>